<evidence type="ECO:0000313" key="5">
    <source>
        <dbReference type="EMBL" id="OQE37683.1"/>
    </source>
</evidence>
<dbReference type="PANTHER" id="PTHR30502:SF0">
    <property type="entry name" value="PHOSPHOENOLPYRUVATE CARBOXYLASE FAMILY PROTEIN"/>
    <property type="match status" value="1"/>
</dbReference>
<evidence type="ECO:0000256" key="3">
    <source>
        <dbReference type="ARBA" id="ARBA00023239"/>
    </source>
</evidence>
<dbReference type="InterPro" id="IPR040442">
    <property type="entry name" value="Pyrv_kinase-like_dom_sf"/>
</dbReference>
<dbReference type="GO" id="GO:0016832">
    <property type="term" value="F:aldehyde-lyase activity"/>
    <property type="evidence" value="ECO:0007669"/>
    <property type="project" value="TreeGrafter"/>
</dbReference>
<gene>
    <name evidence="5" type="ORF">PENCOP_c009G05058</name>
</gene>
<dbReference type="AlphaFoldDB" id="A0A1V6UI55"/>
<dbReference type="EMBL" id="MDDG01000009">
    <property type="protein sequence ID" value="OQE37683.1"/>
    <property type="molecule type" value="Genomic_DNA"/>
</dbReference>
<dbReference type="Gene3D" id="3.20.20.60">
    <property type="entry name" value="Phosphoenolpyruvate-binding domains"/>
    <property type="match status" value="1"/>
</dbReference>
<dbReference type="Proteomes" id="UP000191500">
    <property type="component" value="Unassembled WGS sequence"/>
</dbReference>
<dbReference type="InterPro" id="IPR050251">
    <property type="entry name" value="HpcH-HpaI_aldolase"/>
</dbReference>
<proteinExistence type="inferred from homology"/>
<organism evidence="5 6">
    <name type="scientific">Penicillium coprophilum</name>
    <dbReference type="NCBI Taxonomy" id="36646"/>
    <lineage>
        <taxon>Eukaryota</taxon>
        <taxon>Fungi</taxon>
        <taxon>Dikarya</taxon>
        <taxon>Ascomycota</taxon>
        <taxon>Pezizomycotina</taxon>
        <taxon>Eurotiomycetes</taxon>
        <taxon>Eurotiomycetidae</taxon>
        <taxon>Eurotiales</taxon>
        <taxon>Aspergillaceae</taxon>
        <taxon>Penicillium</taxon>
    </lineage>
</organism>
<evidence type="ECO:0000256" key="2">
    <source>
        <dbReference type="ARBA" id="ARBA00022723"/>
    </source>
</evidence>
<feature type="domain" description="HpcH/HpaI aldolase/citrate lyase" evidence="4">
    <location>
        <begin position="31"/>
        <end position="221"/>
    </location>
</feature>
<evidence type="ECO:0000256" key="1">
    <source>
        <dbReference type="ARBA" id="ARBA00005568"/>
    </source>
</evidence>
<dbReference type="InterPro" id="IPR015813">
    <property type="entry name" value="Pyrv/PenolPyrv_kinase-like_dom"/>
</dbReference>
<dbReference type="SUPFAM" id="SSF51621">
    <property type="entry name" value="Phosphoenolpyruvate/pyruvate domain"/>
    <property type="match status" value="1"/>
</dbReference>
<keyword evidence="2" id="KW-0479">Metal-binding</keyword>
<keyword evidence="6" id="KW-1185">Reference proteome</keyword>
<sequence>MGSTSTSYTNNLLQKTAKGQICKAFGIRLVTNPQVVQLASNCGYDALFIDLEHSTLSLNDASLLCMAGLCSDITPFVRVPYQCGDGFVQRVLDGGAMGVVFPHIHNKDDAISAVSICKYPPTGKRSMTGQLPYFRLQPTPADVFTTENNSNASSVFVMIETRESIDNVDEIAAVDGIDVLLIGSNDLATELGVPAQFKSNEFESAVETVSRACRKHGKIFGLAGIYENEELHDWALNKLGAGFVLVQQDSGILARAGKDCANAITALTGR</sequence>
<dbReference type="PANTHER" id="PTHR30502">
    <property type="entry name" value="2-KETO-3-DEOXY-L-RHAMNONATE ALDOLASE"/>
    <property type="match status" value="1"/>
</dbReference>
<dbReference type="InterPro" id="IPR005000">
    <property type="entry name" value="Aldolase/citrate-lyase_domain"/>
</dbReference>
<name>A0A1V6UI55_9EURO</name>
<dbReference type="GO" id="GO:0046872">
    <property type="term" value="F:metal ion binding"/>
    <property type="evidence" value="ECO:0007669"/>
    <property type="project" value="UniProtKB-KW"/>
</dbReference>
<dbReference type="GO" id="GO:0005737">
    <property type="term" value="C:cytoplasm"/>
    <property type="evidence" value="ECO:0007669"/>
    <property type="project" value="TreeGrafter"/>
</dbReference>
<accession>A0A1V6UI55</accession>
<protein>
    <recommendedName>
        <fullName evidence="4">HpcH/HpaI aldolase/citrate lyase domain-containing protein</fullName>
    </recommendedName>
</protein>
<comment type="caution">
    <text evidence="5">The sequence shown here is derived from an EMBL/GenBank/DDBJ whole genome shotgun (WGS) entry which is preliminary data.</text>
</comment>
<comment type="similarity">
    <text evidence="1">Belongs to the HpcH/HpaI aldolase family.</text>
</comment>
<evidence type="ECO:0000259" key="4">
    <source>
        <dbReference type="Pfam" id="PF03328"/>
    </source>
</evidence>
<evidence type="ECO:0000313" key="6">
    <source>
        <dbReference type="Proteomes" id="UP000191500"/>
    </source>
</evidence>
<keyword evidence="3" id="KW-0456">Lyase</keyword>
<reference evidence="6" key="1">
    <citation type="journal article" date="2017" name="Nat. Microbiol.">
        <title>Global analysis of biosynthetic gene clusters reveals vast potential of secondary metabolite production in Penicillium species.</title>
        <authorList>
            <person name="Nielsen J.C."/>
            <person name="Grijseels S."/>
            <person name="Prigent S."/>
            <person name="Ji B."/>
            <person name="Dainat J."/>
            <person name="Nielsen K.F."/>
            <person name="Frisvad J.C."/>
            <person name="Workman M."/>
            <person name="Nielsen J."/>
        </authorList>
    </citation>
    <scope>NUCLEOTIDE SEQUENCE [LARGE SCALE GENOMIC DNA]</scope>
    <source>
        <strain evidence="6">IBT 31321</strain>
    </source>
</reference>
<dbReference type="Pfam" id="PF03328">
    <property type="entry name" value="HpcH_HpaI"/>
    <property type="match status" value="1"/>
</dbReference>
<dbReference type="STRING" id="36646.A0A1V6UI55"/>